<dbReference type="EMBL" id="JALXMO010000001">
    <property type="protein sequence ID" value="MCT1605908.1"/>
    <property type="molecule type" value="Genomic_DNA"/>
</dbReference>
<feature type="transmembrane region" description="Helical" evidence="2">
    <location>
        <begin position="216"/>
        <end position="233"/>
    </location>
</feature>
<feature type="region of interest" description="Disordered" evidence="1">
    <location>
        <begin position="1"/>
        <end position="54"/>
    </location>
</feature>
<comment type="caution">
    <text evidence="3">The sequence shown here is derived from an EMBL/GenBank/DDBJ whole genome shotgun (WGS) entry which is preliminary data.</text>
</comment>
<feature type="transmembrane region" description="Helical" evidence="2">
    <location>
        <begin position="317"/>
        <end position="337"/>
    </location>
</feature>
<dbReference type="Proteomes" id="UP001205046">
    <property type="component" value="Unassembled WGS sequence"/>
</dbReference>
<keyword evidence="2" id="KW-1133">Transmembrane helix</keyword>
<sequence length="564" mass="58659">MSSSAPGEGRSPDSGIPNLDTAEAAAPASREGEATAAASTTAGAVPAGDSAAAGSGKRGILQRFLDGIEFAGNKLPHPVTLFAGLALLIVLLSWALSQAGVSVEDPIEGGSVEVFNLLSGEGIEWMFTSMVDNFLGFAPLGVVLATMIGIGMAEQTGLIGTALRTFILSIPRTLVTFAIVFAGIMSSLASDAGYVVLPPLAAILFVALGRHPLAGIAAAFAGVSAGFSANLLLSATDVMLGELTIEAAATVDPEYAEGMNLAMNYWFIIASTVVLSIVGTLVSRFIVEPRLGSWKGEGVVEGEDRESLKVTTVEKKGLVAAGIALVVTVAALLALIIPENGPLRGDDGGIVQSPFMNSLVVVIIAAFFIPGLVYGIVTKVVRNDTDAVNHVSKTLAGMGMFLLLAFTAGQFIAYFNQSNLGRVVSVVGADALQSINLTGFPLVLAFMLFVSVVNLFVGSASAKWALLAPIMVPIMMHLGISPEFTQAAYRVADSATNILSPLLPYFAIVIVVAQRYDKRLGIGSLISVMLPYSIAFMAVWSAMTLGWMWLDVPLGPNAPVYYAP</sequence>
<evidence type="ECO:0000313" key="4">
    <source>
        <dbReference type="Proteomes" id="UP001205046"/>
    </source>
</evidence>
<feature type="transmembrane region" description="Helical" evidence="2">
    <location>
        <begin position="192"/>
        <end position="209"/>
    </location>
</feature>
<dbReference type="RefSeq" id="WP_260072164.1">
    <property type="nucleotide sequence ID" value="NZ_JALXMO010000001.1"/>
</dbReference>
<feature type="transmembrane region" description="Helical" evidence="2">
    <location>
        <begin position="357"/>
        <end position="377"/>
    </location>
</feature>
<dbReference type="PANTHER" id="PTHR30282">
    <property type="entry name" value="P-AMINOBENZOYL GLUTAMATE TRANSPORTER"/>
    <property type="match status" value="1"/>
</dbReference>
<evidence type="ECO:0000256" key="2">
    <source>
        <dbReference type="SAM" id="Phobius"/>
    </source>
</evidence>
<feature type="transmembrane region" description="Helical" evidence="2">
    <location>
        <begin position="165"/>
        <end position="186"/>
    </location>
</feature>
<feature type="transmembrane region" description="Helical" evidence="2">
    <location>
        <begin position="464"/>
        <end position="482"/>
    </location>
</feature>
<evidence type="ECO:0000256" key="1">
    <source>
        <dbReference type="SAM" id="MobiDB-lite"/>
    </source>
</evidence>
<keyword evidence="2" id="KW-0472">Membrane</keyword>
<evidence type="ECO:0000313" key="3">
    <source>
        <dbReference type="EMBL" id="MCT1605908.1"/>
    </source>
</evidence>
<feature type="transmembrane region" description="Helical" evidence="2">
    <location>
        <begin position="435"/>
        <end position="457"/>
    </location>
</feature>
<organism evidence="3 4">
    <name type="scientific">Nesterenkonia massiliensis</name>
    <dbReference type="NCBI Taxonomy" id="1232429"/>
    <lineage>
        <taxon>Bacteria</taxon>
        <taxon>Bacillati</taxon>
        <taxon>Actinomycetota</taxon>
        <taxon>Actinomycetes</taxon>
        <taxon>Micrococcales</taxon>
        <taxon>Micrococcaceae</taxon>
        <taxon>Nesterenkonia</taxon>
    </lineage>
</organism>
<feature type="transmembrane region" description="Helical" evidence="2">
    <location>
        <begin position="398"/>
        <end position="415"/>
    </location>
</feature>
<reference evidence="3 4" key="1">
    <citation type="submission" date="2022-04" db="EMBL/GenBank/DDBJ databases">
        <title>Human microbiome associated bacterial genomes.</title>
        <authorList>
            <person name="Sandstrom S."/>
            <person name="Salamzade R."/>
            <person name="Kalan L.R."/>
        </authorList>
    </citation>
    <scope>NUCLEOTIDE SEQUENCE [LARGE SCALE GENOMIC DNA]</scope>
    <source>
        <strain evidence="4">p3-SID767</strain>
    </source>
</reference>
<proteinExistence type="predicted"/>
<feature type="transmembrane region" description="Helical" evidence="2">
    <location>
        <begin position="79"/>
        <end position="96"/>
    </location>
</feature>
<dbReference type="InterPro" id="IPR004697">
    <property type="entry name" value="AbgT"/>
</dbReference>
<feature type="transmembrane region" description="Helical" evidence="2">
    <location>
        <begin position="525"/>
        <end position="550"/>
    </location>
</feature>
<feature type="transmembrane region" description="Helical" evidence="2">
    <location>
        <begin position="494"/>
        <end position="513"/>
    </location>
</feature>
<dbReference type="PANTHER" id="PTHR30282:SF0">
    <property type="entry name" value="P-AMINOBENZOYL-GLUTAMATE TRANSPORT PROTEIN"/>
    <property type="match status" value="1"/>
</dbReference>
<feature type="compositionally biased region" description="Low complexity" evidence="1">
    <location>
        <begin position="22"/>
        <end position="54"/>
    </location>
</feature>
<feature type="transmembrane region" description="Helical" evidence="2">
    <location>
        <begin position="134"/>
        <end position="153"/>
    </location>
</feature>
<gene>
    <name evidence="3" type="ORF">M3B43_00955</name>
</gene>
<name>A0ABT2HMI9_9MICC</name>
<dbReference type="Pfam" id="PF03806">
    <property type="entry name" value="ABG_transport"/>
    <property type="match status" value="1"/>
</dbReference>
<keyword evidence="4" id="KW-1185">Reference proteome</keyword>
<keyword evidence="2" id="KW-0812">Transmembrane</keyword>
<accession>A0ABT2HMI9</accession>
<protein>
    <submittedName>
        <fullName evidence="3">AbgT family transporter</fullName>
    </submittedName>
</protein>
<feature type="transmembrane region" description="Helical" evidence="2">
    <location>
        <begin position="265"/>
        <end position="287"/>
    </location>
</feature>